<gene>
    <name evidence="1" type="ORF">PAXINDRAFT_51839</name>
</gene>
<dbReference type="EMBL" id="KN819388">
    <property type="protein sequence ID" value="KIJ11043.1"/>
    <property type="molecule type" value="Genomic_DNA"/>
</dbReference>
<organism evidence="1 2">
    <name type="scientific">Paxillus involutus ATCC 200175</name>
    <dbReference type="NCBI Taxonomy" id="664439"/>
    <lineage>
        <taxon>Eukaryota</taxon>
        <taxon>Fungi</taxon>
        <taxon>Dikarya</taxon>
        <taxon>Basidiomycota</taxon>
        <taxon>Agaricomycotina</taxon>
        <taxon>Agaricomycetes</taxon>
        <taxon>Agaricomycetidae</taxon>
        <taxon>Boletales</taxon>
        <taxon>Paxilineae</taxon>
        <taxon>Paxillaceae</taxon>
        <taxon>Paxillus</taxon>
    </lineage>
</organism>
<reference evidence="1 2" key="1">
    <citation type="submission" date="2014-06" db="EMBL/GenBank/DDBJ databases">
        <authorList>
            <consortium name="DOE Joint Genome Institute"/>
            <person name="Kuo A."/>
            <person name="Kohler A."/>
            <person name="Nagy L.G."/>
            <person name="Floudas D."/>
            <person name="Copeland A."/>
            <person name="Barry K.W."/>
            <person name="Cichocki N."/>
            <person name="Veneault-Fourrey C."/>
            <person name="LaButti K."/>
            <person name="Lindquist E.A."/>
            <person name="Lipzen A."/>
            <person name="Lundell T."/>
            <person name="Morin E."/>
            <person name="Murat C."/>
            <person name="Sun H."/>
            <person name="Tunlid A."/>
            <person name="Henrissat B."/>
            <person name="Grigoriev I.V."/>
            <person name="Hibbett D.S."/>
            <person name="Martin F."/>
            <person name="Nordberg H.P."/>
            <person name="Cantor M.N."/>
            <person name="Hua S.X."/>
        </authorList>
    </citation>
    <scope>NUCLEOTIDE SEQUENCE [LARGE SCALE GENOMIC DNA]</scope>
    <source>
        <strain evidence="1 2">ATCC 200175</strain>
    </source>
</reference>
<sequence length="89" mass="10517">LEIGAPMACLYLLGFPDYYTSHIFRPFFWNQFVYEAQKLWNTYSGPDACHQTEQIGLQRKSEGLVGISPVFDYIYRPMEFEGMCLYNWI</sequence>
<accession>A0A0C9TJZ5</accession>
<protein>
    <submittedName>
        <fullName evidence="1">Unplaced genomic scaffold PAXINscaffold_66, whole genome shotgun sequence</fullName>
    </submittedName>
</protein>
<reference evidence="2" key="2">
    <citation type="submission" date="2015-01" db="EMBL/GenBank/DDBJ databases">
        <title>Evolutionary Origins and Diversification of the Mycorrhizal Mutualists.</title>
        <authorList>
            <consortium name="DOE Joint Genome Institute"/>
            <consortium name="Mycorrhizal Genomics Consortium"/>
            <person name="Kohler A."/>
            <person name="Kuo A."/>
            <person name="Nagy L.G."/>
            <person name="Floudas D."/>
            <person name="Copeland A."/>
            <person name="Barry K.W."/>
            <person name="Cichocki N."/>
            <person name="Veneault-Fourrey C."/>
            <person name="LaButti K."/>
            <person name="Lindquist E.A."/>
            <person name="Lipzen A."/>
            <person name="Lundell T."/>
            <person name="Morin E."/>
            <person name="Murat C."/>
            <person name="Riley R."/>
            <person name="Ohm R."/>
            <person name="Sun H."/>
            <person name="Tunlid A."/>
            <person name="Henrissat B."/>
            <person name="Grigoriev I.V."/>
            <person name="Hibbett D.S."/>
            <person name="Martin F."/>
        </authorList>
    </citation>
    <scope>NUCLEOTIDE SEQUENCE [LARGE SCALE GENOMIC DNA]</scope>
    <source>
        <strain evidence="2">ATCC 200175</strain>
    </source>
</reference>
<keyword evidence="2" id="KW-1185">Reference proteome</keyword>
<feature type="non-terminal residue" evidence="1">
    <location>
        <position position="1"/>
    </location>
</feature>
<dbReference type="HOGENOM" id="CLU_176678_0_0_1"/>
<dbReference type="OrthoDB" id="2684066at2759"/>
<evidence type="ECO:0000313" key="1">
    <source>
        <dbReference type="EMBL" id="KIJ11043.1"/>
    </source>
</evidence>
<name>A0A0C9TJZ5_PAXIN</name>
<dbReference type="Proteomes" id="UP000053647">
    <property type="component" value="Unassembled WGS sequence"/>
</dbReference>
<evidence type="ECO:0000313" key="2">
    <source>
        <dbReference type="Proteomes" id="UP000053647"/>
    </source>
</evidence>
<dbReference type="AlphaFoldDB" id="A0A0C9TJZ5"/>
<feature type="non-terminal residue" evidence="1">
    <location>
        <position position="89"/>
    </location>
</feature>
<proteinExistence type="predicted"/>